<accession>A0A3T0D9C4</accession>
<keyword evidence="1" id="KW-0812">Transmembrane</keyword>
<keyword evidence="1" id="KW-1133">Transmembrane helix</keyword>
<keyword evidence="1" id="KW-0472">Membrane</keyword>
<evidence type="ECO:0000313" key="2">
    <source>
        <dbReference type="EMBL" id="AZT91644.1"/>
    </source>
</evidence>
<evidence type="ECO:0000256" key="1">
    <source>
        <dbReference type="SAM" id="Phobius"/>
    </source>
</evidence>
<dbReference type="KEGG" id="ccha:ELD05_06540"/>
<dbReference type="Proteomes" id="UP000282930">
    <property type="component" value="Chromosome"/>
</dbReference>
<organism evidence="2 3">
    <name type="scientific">Caldicellulosiruptor changbaiensis</name>
    <dbReference type="NCBI Taxonomy" id="1222016"/>
    <lineage>
        <taxon>Bacteria</taxon>
        <taxon>Bacillati</taxon>
        <taxon>Bacillota</taxon>
        <taxon>Bacillota incertae sedis</taxon>
        <taxon>Caldicellulosiruptorales</taxon>
        <taxon>Caldicellulosiruptoraceae</taxon>
        <taxon>Caldicellulosiruptor</taxon>
    </lineage>
</organism>
<feature type="transmembrane region" description="Helical" evidence="1">
    <location>
        <begin position="107"/>
        <end position="126"/>
    </location>
</feature>
<proteinExistence type="predicted"/>
<protein>
    <submittedName>
        <fullName evidence="2">Uncharacterized protein</fullName>
    </submittedName>
</protein>
<sequence>MKICPKCNELNGENRTECWKCGAILGPVDKYKKICPRCGLIYSQRSEICDKCGGRLSVYDGSTDYKFSGTDNSGCWLYIVSILFPLIGIILGCIYIARREDDLGKSLIITSVVVMVISTLISLLFVSCTSTSLLNT</sequence>
<name>A0A3T0D9C4_9FIRM</name>
<dbReference type="AlphaFoldDB" id="A0A3T0D9C4"/>
<feature type="transmembrane region" description="Helical" evidence="1">
    <location>
        <begin position="76"/>
        <end position="95"/>
    </location>
</feature>
<gene>
    <name evidence="2" type="ORF">ELD05_06540</name>
</gene>
<evidence type="ECO:0000313" key="3">
    <source>
        <dbReference type="Proteomes" id="UP000282930"/>
    </source>
</evidence>
<dbReference type="EMBL" id="CP034791">
    <property type="protein sequence ID" value="AZT91644.1"/>
    <property type="molecule type" value="Genomic_DNA"/>
</dbReference>
<reference evidence="2 3" key="1">
    <citation type="submission" date="2018-12" db="EMBL/GenBank/DDBJ databases">
        <title>Genome sequence from the cellulolytic species, Caldicellulosiruptor changbaiensis.</title>
        <authorList>
            <person name="Blumer-Schuette S.E."/>
            <person name="Mendoza C."/>
        </authorList>
    </citation>
    <scope>NUCLEOTIDE SEQUENCE [LARGE SCALE GENOMIC DNA]</scope>
    <source>
        <strain evidence="2 3">CBS-Z</strain>
    </source>
</reference>
<keyword evidence="3" id="KW-1185">Reference proteome</keyword>